<name>A0ABS9BFI8_9BACT</name>
<feature type="transmembrane region" description="Helical" evidence="1">
    <location>
        <begin position="54"/>
        <end position="76"/>
    </location>
</feature>
<feature type="domain" description="Heparan-alpha-glucosaminide N-acetyltransferase catalytic" evidence="2">
    <location>
        <begin position="12"/>
        <end position="107"/>
    </location>
</feature>
<dbReference type="InterPro" id="IPR012429">
    <property type="entry name" value="HGSNAT_cat"/>
</dbReference>
<dbReference type="PANTHER" id="PTHR31061:SF24">
    <property type="entry name" value="LD22376P"/>
    <property type="match status" value="1"/>
</dbReference>
<evidence type="ECO:0000313" key="4">
    <source>
        <dbReference type="Proteomes" id="UP001200145"/>
    </source>
</evidence>
<organism evidence="3 4">
    <name type="scientific">Flavihumibacter fluminis</name>
    <dbReference type="NCBI Taxonomy" id="2909236"/>
    <lineage>
        <taxon>Bacteria</taxon>
        <taxon>Pseudomonadati</taxon>
        <taxon>Bacteroidota</taxon>
        <taxon>Chitinophagia</taxon>
        <taxon>Chitinophagales</taxon>
        <taxon>Chitinophagaceae</taxon>
        <taxon>Flavihumibacter</taxon>
    </lineage>
</organism>
<dbReference type="PANTHER" id="PTHR31061">
    <property type="entry name" value="LD22376P"/>
    <property type="match status" value="1"/>
</dbReference>
<gene>
    <name evidence="3" type="ORF">L0U88_05475</name>
</gene>
<feature type="transmembrane region" description="Helical" evidence="1">
    <location>
        <begin position="237"/>
        <end position="261"/>
    </location>
</feature>
<evidence type="ECO:0000259" key="2">
    <source>
        <dbReference type="Pfam" id="PF07786"/>
    </source>
</evidence>
<dbReference type="EMBL" id="JAKEVY010000001">
    <property type="protein sequence ID" value="MCF1714070.1"/>
    <property type="molecule type" value="Genomic_DNA"/>
</dbReference>
<keyword evidence="4" id="KW-1185">Reference proteome</keyword>
<evidence type="ECO:0000256" key="1">
    <source>
        <dbReference type="SAM" id="Phobius"/>
    </source>
</evidence>
<comment type="caution">
    <text evidence="3">The sequence shown here is derived from an EMBL/GenBank/DDBJ whole genome shotgun (WGS) entry which is preliminary data.</text>
</comment>
<feature type="transmembrane region" description="Helical" evidence="1">
    <location>
        <begin position="88"/>
        <end position="107"/>
    </location>
</feature>
<feature type="transmembrane region" description="Helical" evidence="1">
    <location>
        <begin position="306"/>
        <end position="325"/>
    </location>
</feature>
<keyword evidence="1" id="KW-0472">Membrane</keyword>
<dbReference type="Pfam" id="PF07786">
    <property type="entry name" value="HGSNAT_cat"/>
    <property type="match status" value="1"/>
</dbReference>
<feature type="transmembrane region" description="Helical" evidence="1">
    <location>
        <begin position="206"/>
        <end position="225"/>
    </location>
</feature>
<keyword evidence="1" id="KW-1133">Transmembrane helix</keyword>
<protein>
    <submittedName>
        <fullName evidence="3">DUF5009 domain-containing protein</fullName>
    </submittedName>
</protein>
<evidence type="ECO:0000313" key="3">
    <source>
        <dbReference type="EMBL" id="MCF1714070.1"/>
    </source>
</evidence>
<keyword evidence="1" id="KW-0812">Transmembrane</keyword>
<feature type="transmembrane region" description="Helical" evidence="1">
    <location>
        <begin position="119"/>
        <end position="136"/>
    </location>
</feature>
<proteinExistence type="predicted"/>
<feature type="transmembrane region" description="Helical" evidence="1">
    <location>
        <begin position="345"/>
        <end position="362"/>
    </location>
</feature>
<dbReference type="RefSeq" id="WP_234864597.1">
    <property type="nucleotide sequence ID" value="NZ_JAKEVY010000001.1"/>
</dbReference>
<feature type="transmembrane region" description="Helical" evidence="1">
    <location>
        <begin position="273"/>
        <end position="294"/>
    </location>
</feature>
<sequence>MSSDFIPKAPIRVASIDVLRALTMFGMIFVNDLWTLKDIPHWLEHVAADADGMGFADIVFPGFLFIVGMSIPFAVRNRQAKGDNKQQLTLHILQRGLALLLMGVFLVNGENINETATGLSRGTWNVISWIAFMVLWNQYPKHWNKTGIRIAQVLALVVLGALAFVYRGGAAENLSGFTTWWWGILGLIGWAYLLAALLFTWVNGKIIPLAVAAVLSLLISAAHHLHWLPEQGLLNTLLSPIGHGAMTAFTIGGAWASQVFWKGRHTDQSMAKLSALFGGSALLLLVAGFLTRPLWGISKIQATPSWVMICVAIFLVLFLLVYQLVDQQQKSNWFAAIRPGGTDTLLCYALPYFAYAMIRPSGLYLPDWALTGSVGLLKSLLFSLLMIQIAGWLSKKGLKLKL</sequence>
<feature type="transmembrane region" description="Helical" evidence="1">
    <location>
        <begin position="148"/>
        <end position="168"/>
    </location>
</feature>
<accession>A0ABS9BFI8</accession>
<feature type="transmembrane region" description="Helical" evidence="1">
    <location>
        <begin position="368"/>
        <end position="393"/>
    </location>
</feature>
<dbReference type="Proteomes" id="UP001200145">
    <property type="component" value="Unassembled WGS sequence"/>
</dbReference>
<reference evidence="3 4" key="1">
    <citation type="submission" date="2022-01" db="EMBL/GenBank/DDBJ databases">
        <title>Flavihumibacter sp. nov., isolated from sediment of a river.</title>
        <authorList>
            <person name="Liu H."/>
        </authorList>
    </citation>
    <scope>NUCLEOTIDE SEQUENCE [LARGE SCALE GENOMIC DNA]</scope>
    <source>
        <strain evidence="3 4">RY-1</strain>
    </source>
</reference>
<feature type="transmembrane region" description="Helical" evidence="1">
    <location>
        <begin position="180"/>
        <end position="199"/>
    </location>
</feature>